<protein>
    <recommendedName>
        <fullName evidence="4">Dickkopf N-terminal cysteine-rich domain-containing protein</fullName>
    </recommendedName>
</protein>
<feature type="signal peptide" evidence="1">
    <location>
        <begin position="1"/>
        <end position="23"/>
    </location>
</feature>
<evidence type="ECO:0000313" key="3">
    <source>
        <dbReference type="Proteomes" id="UP000184546"/>
    </source>
</evidence>
<dbReference type="Proteomes" id="UP000184546">
    <property type="component" value="Unassembled WGS sequence"/>
</dbReference>
<dbReference type="GeneID" id="30975001"/>
<evidence type="ECO:0000313" key="2">
    <source>
        <dbReference type="EMBL" id="OJK00391.1"/>
    </source>
</evidence>
<dbReference type="RefSeq" id="XP_020056730.1">
    <property type="nucleotide sequence ID" value="XM_020201187.1"/>
</dbReference>
<dbReference type="STRING" id="690307.A0A1L9WVW5"/>
<accession>A0A1L9WVW5</accession>
<evidence type="ECO:0000256" key="1">
    <source>
        <dbReference type="SAM" id="SignalP"/>
    </source>
</evidence>
<keyword evidence="1" id="KW-0732">Signal</keyword>
<name>A0A1L9WVW5_ASPA1</name>
<organism evidence="2 3">
    <name type="scientific">Aspergillus aculeatus (strain ATCC 16872 / CBS 172.66 / WB 5094)</name>
    <dbReference type="NCBI Taxonomy" id="690307"/>
    <lineage>
        <taxon>Eukaryota</taxon>
        <taxon>Fungi</taxon>
        <taxon>Dikarya</taxon>
        <taxon>Ascomycota</taxon>
        <taxon>Pezizomycotina</taxon>
        <taxon>Eurotiomycetes</taxon>
        <taxon>Eurotiomycetidae</taxon>
        <taxon>Eurotiales</taxon>
        <taxon>Aspergillaceae</taxon>
        <taxon>Aspergillus</taxon>
        <taxon>Aspergillus subgen. Circumdati</taxon>
    </lineage>
</organism>
<evidence type="ECO:0008006" key="4">
    <source>
        <dbReference type="Google" id="ProtNLM"/>
    </source>
</evidence>
<dbReference type="OMA" id="YRSLPIM"/>
<dbReference type="AlphaFoldDB" id="A0A1L9WVW5"/>
<reference evidence="3" key="1">
    <citation type="journal article" date="2017" name="Genome Biol.">
        <title>Comparative genomics reveals high biological diversity and specific adaptations in the industrially and medically important fungal genus Aspergillus.</title>
        <authorList>
            <person name="de Vries R.P."/>
            <person name="Riley R."/>
            <person name="Wiebenga A."/>
            <person name="Aguilar-Osorio G."/>
            <person name="Amillis S."/>
            <person name="Uchima C.A."/>
            <person name="Anderluh G."/>
            <person name="Asadollahi M."/>
            <person name="Askin M."/>
            <person name="Barry K."/>
            <person name="Battaglia E."/>
            <person name="Bayram O."/>
            <person name="Benocci T."/>
            <person name="Braus-Stromeyer S.A."/>
            <person name="Caldana C."/>
            <person name="Canovas D."/>
            <person name="Cerqueira G.C."/>
            <person name="Chen F."/>
            <person name="Chen W."/>
            <person name="Choi C."/>
            <person name="Clum A."/>
            <person name="Dos Santos R.A."/>
            <person name="Damasio A.R."/>
            <person name="Diallinas G."/>
            <person name="Emri T."/>
            <person name="Fekete E."/>
            <person name="Flipphi M."/>
            <person name="Freyberg S."/>
            <person name="Gallo A."/>
            <person name="Gournas C."/>
            <person name="Habgood R."/>
            <person name="Hainaut M."/>
            <person name="Harispe M.L."/>
            <person name="Henrissat B."/>
            <person name="Hilden K.S."/>
            <person name="Hope R."/>
            <person name="Hossain A."/>
            <person name="Karabika E."/>
            <person name="Karaffa L."/>
            <person name="Karanyi Z."/>
            <person name="Krasevec N."/>
            <person name="Kuo A."/>
            <person name="Kusch H."/>
            <person name="LaButti K."/>
            <person name="Lagendijk E.L."/>
            <person name="Lapidus A."/>
            <person name="Levasseur A."/>
            <person name="Lindquist E."/>
            <person name="Lipzen A."/>
            <person name="Logrieco A.F."/>
            <person name="MacCabe A."/>
            <person name="Maekelae M.R."/>
            <person name="Malavazi I."/>
            <person name="Melin P."/>
            <person name="Meyer V."/>
            <person name="Mielnichuk N."/>
            <person name="Miskei M."/>
            <person name="Molnar A.P."/>
            <person name="Mule G."/>
            <person name="Ngan C.Y."/>
            <person name="Orejas M."/>
            <person name="Orosz E."/>
            <person name="Ouedraogo J.P."/>
            <person name="Overkamp K.M."/>
            <person name="Park H.-S."/>
            <person name="Perrone G."/>
            <person name="Piumi F."/>
            <person name="Punt P.J."/>
            <person name="Ram A.F."/>
            <person name="Ramon A."/>
            <person name="Rauscher S."/>
            <person name="Record E."/>
            <person name="Riano-Pachon D.M."/>
            <person name="Robert V."/>
            <person name="Roehrig J."/>
            <person name="Ruller R."/>
            <person name="Salamov A."/>
            <person name="Salih N.S."/>
            <person name="Samson R.A."/>
            <person name="Sandor E."/>
            <person name="Sanguinetti M."/>
            <person name="Schuetze T."/>
            <person name="Sepcic K."/>
            <person name="Shelest E."/>
            <person name="Sherlock G."/>
            <person name="Sophianopoulou V."/>
            <person name="Squina F.M."/>
            <person name="Sun H."/>
            <person name="Susca A."/>
            <person name="Todd R.B."/>
            <person name="Tsang A."/>
            <person name="Unkles S.E."/>
            <person name="van de Wiele N."/>
            <person name="van Rossen-Uffink D."/>
            <person name="Oliveira J.V."/>
            <person name="Vesth T.C."/>
            <person name="Visser J."/>
            <person name="Yu J.-H."/>
            <person name="Zhou M."/>
            <person name="Andersen M.R."/>
            <person name="Archer D.B."/>
            <person name="Baker S.E."/>
            <person name="Benoit I."/>
            <person name="Brakhage A.A."/>
            <person name="Braus G.H."/>
            <person name="Fischer R."/>
            <person name="Frisvad J.C."/>
            <person name="Goldman G.H."/>
            <person name="Houbraken J."/>
            <person name="Oakley B."/>
            <person name="Pocsi I."/>
            <person name="Scazzocchio C."/>
            <person name="Seiboth B."/>
            <person name="vanKuyk P.A."/>
            <person name="Wortman J."/>
            <person name="Dyer P.S."/>
            <person name="Grigoriev I.V."/>
        </authorList>
    </citation>
    <scope>NUCLEOTIDE SEQUENCE [LARGE SCALE GENOMIC DNA]</scope>
    <source>
        <strain evidence="3">ATCC 16872 / CBS 172.66 / WB 5094</strain>
    </source>
</reference>
<sequence length="168" mass="17851">MPSLSTSIFSGVAVLMVIGGVAASAVPPQTQTRNLTVAYSGAHGDIESYRSLPILARGDAEGFVDASDDELDSSADSDAAVDTCYNRSQCEVGYTCLNSRCTLSCITDSDCSRLHTCANGTCMDPRGGACLSNRNRCTHDYQCCSGRCDRFASVFGSKKCRSSIRIFP</sequence>
<keyword evidence="3" id="KW-1185">Reference proteome</keyword>
<gene>
    <name evidence="2" type="ORF">ASPACDRAFT_42974</name>
</gene>
<dbReference type="VEuPathDB" id="FungiDB:ASPACDRAFT_42974"/>
<feature type="chain" id="PRO_5012295940" description="Dickkopf N-terminal cysteine-rich domain-containing protein" evidence="1">
    <location>
        <begin position="24"/>
        <end position="168"/>
    </location>
</feature>
<dbReference type="OrthoDB" id="4405280at2759"/>
<proteinExistence type="predicted"/>
<dbReference type="EMBL" id="KV878976">
    <property type="protein sequence ID" value="OJK00391.1"/>
    <property type="molecule type" value="Genomic_DNA"/>
</dbReference>